<dbReference type="EMBL" id="AP024958">
    <property type="protein sequence ID" value="BCZ84956.1"/>
    <property type="molecule type" value="Genomic_DNA"/>
</dbReference>
<reference evidence="1 2" key="1">
    <citation type="journal article" date="2022" name="Front. Microbiol.">
        <title>Identification and characterization of a novel class of self-sufficient cytochrome P450 hydroxylase involved in cyclohexanecarboxylate degradation in Paraburkholderia terrae strain KU-64.</title>
        <authorList>
            <person name="Yamamoto T."/>
            <person name="Hasegawa Y."/>
            <person name="Iwaki H."/>
        </authorList>
    </citation>
    <scope>NUCLEOTIDE SEQUENCE [LARGE SCALE GENOMIC DNA]</scope>
    <source>
        <strain evidence="1 2">KU-64</strain>
    </source>
</reference>
<keyword evidence="2" id="KW-1185">Reference proteome</keyword>
<evidence type="ECO:0000313" key="2">
    <source>
        <dbReference type="Proteomes" id="UP001319874"/>
    </source>
</evidence>
<proteinExistence type="predicted"/>
<accession>A0ABN6JVF8</accession>
<gene>
    <name evidence="1" type="ORF">PTKU64_86310</name>
</gene>
<protein>
    <submittedName>
        <fullName evidence="1">Uncharacterized protein</fullName>
    </submittedName>
</protein>
<evidence type="ECO:0000313" key="1">
    <source>
        <dbReference type="EMBL" id="BCZ84956.1"/>
    </source>
</evidence>
<sequence length="77" mass="8783">MLLEKPVHQQLNTGIPFSKPGVRNILRRMVNAIGKIPHIVEDIGHKRVVRALSLVEFGDLFFQEIEEPREIDVLGMP</sequence>
<organism evidence="1 2">
    <name type="scientific">Paraburkholderia terrae</name>
    <dbReference type="NCBI Taxonomy" id="311230"/>
    <lineage>
        <taxon>Bacteria</taxon>
        <taxon>Pseudomonadati</taxon>
        <taxon>Pseudomonadota</taxon>
        <taxon>Betaproteobacteria</taxon>
        <taxon>Burkholderiales</taxon>
        <taxon>Burkholderiaceae</taxon>
        <taxon>Paraburkholderia</taxon>
    </lineage>
</organism>
<name>A0ABN6JVF8_9BURK</name>
<dbReference type="Proteomes" id="UP001319874">
    <property type="component" value="Chromosome 4"/>
</dbReference>